<keyword evidence="7" id="KW-1185">Reference proteome</keyword>
<organism evidence="6 7">
    <name type="scientific">Bathycoccus prasinos</name>
    <dbReference type="NCBI Taxonomy" id="41875"/>
    <lineage>
        <taxon>Eukaryota</taxon>
        <taxon>Viridiplantae</taxon>
        <taxon>Chlorophyta</taxon>
        <taxon>Mamiellophyceae</taxon>
        <taxon>Mamiellales</taxon>
        <taxon>Bathycoccaceae</taxon>
        <taxon>Bathycoccus</taxon>
    </lineage>
</organism>
<evidence type="ECO:0000313" key="7">
    <source>
        <dbReference type="Proteomes" id="UP000198341"/>
    </source>
</evidence>
<dbReference type="RefSeq" id="XP_007514814.1">
    <property type="nucleotide sequence ID" value="XM_007514752.1"/>
</dbReference>
<name>K8EB83_9CHLO</name>
<dbReference type="Pfam" id="PF02535">
    <property type="entry name" value="Zip"/>
    <property type="match status" value="1"/>
</dbReference>
<dbReference type="GO" id="GO:0006882">
    <property type="term" value="P:intracellular zinc ion homeostasis"/>
    <property type="evidence" value="ECO:0007669"/>
    <property type="project" value="TreeGrafter"/>
</dbReference>
<accession>K8EB83</accession>
<dbReference type="KEGG" id="bpg:Bathy02g02050"/>
<gene>
    <name evidence="6" type="ORF">Bathy02g02050</name>
</gene>
<evidence type="ECO:0000256" key="4">
    <source>
        <dbReference type="ARBA" id="ARBA00023136"/>
    </source>
</evidence>
<dbReference type="PANTHER" id="PTHR16950">
    <property type="entry name" value="ZINC TRANSPORTER SLC39A7 HISTIDINE-RICH MEMBRANE PROTEIN KE4"/>
    <property type="match status" value="1"/>
</dbReference>
<protein>
    <submittedName>
        <fullName evidence="6">Zinc/iron permease</fullName>
    </submittedName>
</protein>
<feature type="region of interest" description="Disordered" evidence="5">
    <location>
        <begin position="220"/>
        <end position="239"/>
    </location>
</feature>
<evidence type="ECO:0000313" key="6">
    <source>
        <dbReference type="EMBL" id="CCO15054.1"/>
    </source>
</evidence>
<evidence type="ECO:0000256" key="2">
    <source>
        <dbReference type="ARBA" id="ARBA00022692"/>
    </source>
</evidence>
<evidence type="ECO:0000256" key="3">
    <source>
        <dbReference type="ARBA" id="ARBA00022989"/>
    </source>
</evidence>
<dbReference type="GeneID" id="19017319"/>
<dbReference type="OrthoDB" id="200954at2759"/>
<reference evidence="6 7" key="1">
    <citation type="submission" date="2011-10" db="EMBL/GenBank/DDBJ databases">
        <authorList>
            <person name="Genoscope - CEA"/>
        </authorList>
    </citation>
    <scope>NUCLEOTIDE SEQUENCE [LARGE SCALE GENOMIC DNA]</scope>
    <source>
        <strain evidence="6 7">RCC 1105</strain>
    </source>
</reference>
<feature type="compositionally biased region" description="Basic residues" evidence="5">
    <location>
        <begin position="70"/>
        <end position="79"/>
    </location>
</feature>
<keyword evidence="3" id="KW-1133">Transmembrane helix</keyword>
<dbReference type="AlphaFoldDB" id="K8EB83"/>
<evidence type="ECO:0000256" key="5">
    <source>
        <dbReference type="SAM" id="MobiDB-lite"/>
    </source>
</evidence>
<keyword evidence="4" id="KW-0472">Membrane</keyword>
<feature type="region of interest" description="Disordered" evidence="5">
    <location>
        <begin position="62"/>
        <end position="96"/>
    </location>
</feature>
<dbReference type="InterPro" id="IPR003689">
    <property type="entry name" value="ZIP"/>
</dbReference>
<dbReference type="GO" id="GO:0016020">
    <property type="term" value="C:membrane"/>
    <property type="evidence" value="ECO:0007669"/>
    <property type="project" value="UniProtKB-SubCell"/>
</dbReference>
<dbReference type="eggNOG" id="KOG2693">
    <property type="taxonomic scope" value="Eukaryota"/>
</dbReference>
<proteinExistence type="predicted"/>
<evidence type="ECO:0000256" key="1">
    <source>
        <dbReference type="ARBA" id="ARBA00004141"/>
    </source>
</evidence>
<dbReference type="STRING" id="41875.K8EB83"/>
<keyword evidence="2" id="KW-0812">Transmembrane</keyword>
<dbReference type="EMBL" id="FO082277">
    <property type="protein sequence ID" value="CCO15054.1"/>
    <property type="molecule type" value="Genomic_DNA"/>
</dbReference>
<dbReference type="PANTHER" id="PTHR16950:SF16">
    <property type="entry name" value="ZINC TRANSPORTER ZIP13"/>
    <property type="match status" value="1"/>
</dbReference>
<sequence>MALFGSGALLADACTHGIPNSFGKLDGGGGEFAGGCFLSGVLTFYALDCFIRARVRAKSLASEDDDGVAKRRRKRRTRGGQKEEEDGSGKNHPGHTRWQNIASGGWLNLFADGLHNFTDGVALAMSFKKGGRKAGLATATALATHELPQEIGDYGVLINCGFSHGHALGFNFLSATLSIVGTVFAWHVGKMSEKWEVGLEAFCAAGFVFVSISQMVTVSVEEEEEEEEEGKHRDKGNKRPYARDMMSVLLGVLVVYQVHAVFGCCGGHEEEGHHHHQHHHHDEH</sequence>
<dbReference type="Proteomes" id="UP000198341">
    <property type="component" value="Chromosome 2"/>
</dbReference>
<comment type="subcellular location">
    <subcellularLocation>
        <location evidence="1">Membrane</location>
        <topology evidence="1">Multi-pass membrane protein</topology>
    </subcellularLocation>
</comment>
<dbReference type="GO" id="GO:0005385">
    <property type="term" value="F:zinc ion transmembrane transporter activity"/>
    <property type="evidence" value="ECO:0007669"/>
    <property type="project" value="TreeGrafter"/>
</dbReference>